<evidence type="ECO:0000313" key="4">
    <source>
        <dbReference type="Proteomes" id="UP000031526"/>
    </source>
</evidence>
<feature type="compositionally biased region" description="Low complexity" evidence="1">
    <location>
        <begin position="279"/>
        <end position="289"/>
    </location>
</feature>
<dbReference type="EMBL" id="CP023747">
    <property type="protein sequence ID" value="QEV41877.1"/>
    <property type="molecule type" value="Genomic_DNA"/>
</dbReference>
<dbReference type="RefSeq" id="WP_043445302.1">
    <property type="nucleotide sequence ID" value="NZ_CP009313.1"/>
</dbReference>
<reference evidence="3 5" key="3">
    <citation type="submission" date="2017-09" db="EMBL/GenBank/DDBJ databases">
        <title>Streptomyces genome completion.</title>
        <authorList>
            <person name="Lee N."/>
            <person name="Cho B.-K."/>
        </authorList>
    </citation>
    <scope>NUCLEOTIDE SEQUENCE [LARGE SCALE GENOMIC DNA]</scope>
    <source>
        <strain evidence="3 5">ATCC 14899</strain>
    </source>
</reference>
<reference evidence="4" key="1">
    <citation type="submission" date="2014-09" db="EMBL/GenBank/DDBJ databases">
        <title>Sequence of the Streptomyces nodosus genome.</title>
        <authorList>
            <person name="Sweeney P."/>
            <person name="Stephens N."/>
            <person name="Murphy C."/>
            <person name="Caffrey P."/>
        </authorList>
    </citation>
    <scope>NUCLEOTIDE SEQUENCE [LARGE SCALE GENOMIC DNA]</scope>
    <source>
        <strain evidence="4">ATCC 14899</strain>
    </source>
</reference>
<feature type="region of interest" description="Disordered" evidence="1">
    <location>
        <begin position="172"/>
        <end position="203"/>
    </location>
</feature>
<dbReference type="EMBL" id="CP009313">
    <property type="protein sequence ID" value="AJE43378.1"/>
    <property type="molecule type" value="Genomic_DNA"/>
</dbReference>
<gene>
    <name evidence="3" type="ORF">CP978_27905</name>
    <name evidence="2" type="ORF">SNOD_27630</name>
</gene>
<reference evidence="2 4" key="2">
    <citation type="journal article" date="2016" name="Appl. Microbiol. Biotechnol.">
        <title>Exploiting the genome sequence of Streptomyces nodosus for enhanced antibiotic production.</title>
        <authorList>
            <person name="Sweeney P."/>
            <person name="Murphy C.D."/>
            <person name="Caffrey P."/>
        </authorList>
    </citation>
    <scope>NUCLEOTIDE SEQUENCE [LARGE SCALE GENOMIC DNA]</scope>
    <source>
        <strain evidence="2 4">ATCC 14899</strain>
    </source>
</reference>
<organism evidence="2 4">
    <name type="scientific">Streptomyces nodosus</name>
    <dbReference type="NCBI Taxonomy" id="40318"/>
    <lineage>
        <taxon>Bacteria</taxon>
        <taxon>Bacillati</taxon>
        <taxon>Actinomycetota</taxon>
        <taxon>Actinomycetes</taxon>
        <taxon>Kitasatosporales</taxon>
        <taxon>Streptomycetaceae</taxon>
        <taxon>Streptomyces</taxon>
    </lineage>
</organism>
<evidence type="ECO:0000256" key="1">
    <source>
        <dbReference type="SAM" id="MobiDB-lite"/>
    </source>
</evidence>
<dbReference type="STRING" id="40318.SNOD_27630"/>
<dbReference type="Proteomes" id="UP000325763">
    <property type="component" value="Chromosome"/>
</dbReference>
<dbReference type="HOGENOM" id="CLU_902908_0_0_11"/>
<accession>A0A0B5DI46</accession>
<proteinExistence type="predicted"/>
<dbReference type="AlphaFoldDB" id="A0A0B5DI46"/>
<keyword evidence="4" id="KW-1185">Reference proteome</keyword>
<name>A0A0B5DI46_9ACTN</name>
<evidence type="ECO:0000313" key="5">
    <source>
        <dbReference type="Proteomes" id="UP000325763"/>
    </source>
</evidence>
<feature type="region of interest" description="Disordered" evidence="1">
    <location>
        <begin position="278"/>
        <end position="312"/>
    </location>
</feature>
<sequence length="312" mass="33864">MVDFSIDYSALQTVQQKMRNLADDAGSGGATGVFREIGEATASERRSVLGSADLSSAFNLFYSRSSSRTKQAKDGLTQLADTFKGVSDTFFQADAQLASSGGLMGSKLGLDDWKNQKAAYDQWASDDKAWHDYLEKIGAADYFDQHPDAHIGDVCSADSPPGFCEAWQNDLDNHDVTVPDDPGAPPPKPSDDPPTSYTYEDDKGKVDVRLELDDDHNVMKETSTITTPNGQSYTSVTTYDSAPQYVTFEDGTRMDVRDYTMETTYADGSKTTSTVVINDDGSGTMTMTDGDGKVTVSTRSGPDADWSEPEDQ</sequence>
<dbReference type="Proteomes" id="UP000031526">
    <property type="component" value="Chromosome"/>
</dbReference>
<evidence type="ECO:0000313" key="2">
    <source>
        <dbReference type="EMBL" id="AJE43378.1"/>
    </source>
</evidence>
<evidence type="ECO:0000313" key="3">
    <source>
        <dbReference type="EMBL" id="QEV41877.1"/>
    </source>
</evidence>
<protein>
    <submittedName>
        <fullName evidence="2">Serine/arginine repetitive matrix protein 2</fullName>
    </submittedName>
</protein>
<dbReference type="OrthoDB" id="4350368at2"/>
<dbReference type="KEGG" id="snq:CP978_27905"/>